<dbReference type="RefSeq" id="XP_046016247.1">
    <property type="nucleotide sequence ID" value="XM_046163105.1"/>
</dbReference>
<evidence type="ECO:0000256" key="1">
    <source>
        <dbReference type="ARBA" id="ARBA00001961"/>
    </source>
</evidence>
<accession>A0A9P8YAL9</accession>
<evidence type="ECO:0000313" key="9">
    <source>
        <dbReference type="Proteomes" id="UP000756346"/>
    </source>
</evidence>
<dbReference type="GeneID" id="70192651"/>
<dbReference type="AlphaFoldDB" id="A0A9P8YAL9"/>
<evidence type="ECO:0000256" key="5">
    <source>
        <dbReference type="ARBA" id="ARBA00023004"/>
    </source>
</evidence>
<reference evidence="8" key="1">
    <citation type="journal article" date="2021" name="Nat. Commun.">
        <title>Genetic determinants of endophytism in the Arabidopsis root mycobiome.</title>
        <authorList>
            <person name="Mesny F."/>
            <person name="Miyauchi S."/>
            <person name="Thiergart T."/>
            <person name="Pickel B."/>
            <person name="Atanasova L."/>
            <person name="Karlsson M."/>
            <person name="Huettel B."/>
            <person name="Barry K.W."/>
            <person name="Haridas S."/>
            <person name="Chen C."/>
            <person name="Bauer D."/>
            <person name="Andreopoulos W."/>
            <person name="Pangilinan J."/>
            <person name="LaButti K."/>
            <person name="Riley R."/>
            <person name="Lipzen A."/>
            <person name="Clum A."/>
            <person name="Drula E."/>
            <person name="Henrissat B."/>
            <person name="Kohler A."/>
            <person name="Grigoriev I.V."/>
            <person name="Martin F.M."/>
            <person name="Hacquard S."/>
        </authorList>
    </citation>
    <scope>NUCLEOTIDE SEQUENCE</scope>
    <source>
        <strain evidence="8">MPI-CAGE-CH-0230</strain>
    </source>
</reference>
<dbReference type="GO" id="GO:0004656">
    <property type="term" value="F:procollagen-proline 4-dioxygenase activity"/>
    <property type="evidence" value="ECO:0007669"/>
    <property type="project" value="TreeGrafter"/>
</dbReference>
<evidence type="ECO:0000256" key="3">
    <source>
        <dbReference type="ARBA" id="ARBA00022964"/>
    </source>
</evidence>
<name>A0A9P8YAL9_9PEZI</name>
<comment type="caution">
    <text evidence="8">The sequence shown here is derived from an EMBL/GenBank/DDBJ whole genome shotgun (WGS) entry which is preliminary data.</text>
</comment>
<evidence type="ECO:0000259" key="7">
    <source>
        <dbReference type="SMART" id="SM00702"/>
    </source>
</evidence>
<evidence type="ECO:0000256" key="4">
    <source>
        <dbReference type="ARBA" id="ARBA00023002"/>
    </source>
</evidence>
<dbReference type="PANTHER" id="PTHR10869">
    <property type="entry name" value="PROLYL 4-HYDROXYLASE ALPHA SUBUNIT"/>
    <property type="match status" value="1"/>
</dbReference>
<dbReference type="FunFam" id="2.60.120.620:FF:000021">
    <property type="entry name" value="WGS project CABT00000000 data, contig 2.8"/>
    <property type="match status" value="1"/>
</dbReference>
<evidence type="ECO:0000256" key="6">
    <source>
        <dbReference type="SAM" id="MobiDB-lite"/>
    </source>
</evidence>
<sequence>MAKDKTSKKTRLPPAHASPSLAQDPARKPPSWPAFKPRLPVADLDVDFPVPALADKIALVRNFWPKSLCRGYVTFVESLPLALTPGRPKRGEAVRVNDRFQVQDPAFAQRLWLETGIQELVLREPFRHLWGGEVIGLNPNIRVYRYCKGHFFDSHYDDANVVTLKQEAGVETTGKTTWTMLLYLTDDCVGGETVFFPHDREVEKEAIAISPEAGMLLLHKHGDDCLLHAGREVQQGVKWILRTDLVVRR</sequence>
<keyword evidence="4" id="KW-0560">Oxidoreductase</keyword>
<keyword evidence="3" id="KW-0223">Dioxygenase</keyword>
<dbReference type="InterPro" id="IPR045054">
    <property type="entry name" value="P4HA-like"/>
</dbReference>
<dbReference type="Proteomes" id="UP000756346">
    <property type="component" value="Unassembled WGS sequence"/>
</dbReference>
<evidence type="ECO:0000256" key="2">
    <source>
        <dbReference type="ARBA" id="ARBA00022723"/>
    </source>
</evidence>
<evidence type="ECO:0000313" key="8">
    <source>
        <dbReference type="EMBL" id="KAH7037126.1"/>
    </source>
</evidence>
<gene>
    <name evidence="8" type="ORF">B0I36DRAFT_62052</name>
</gene>
<keyword evidence="5" id="KW-0408">Iron</keyword>
<organism evidence="8 9">
    <name type="scientific">Microdochium trichocladiopsis</name>
    <dbReference type="NCBI Taxonomy" id="1682393"/>
    <lineage>
        <taxon>Eukaryota</taxon>
        <taxon>Fungi</taxon>
        <taxon>Dikarya</taxon>
        <taxon>Ascomycota</taxon>
        <taxon>Pezizomycotina</taxon>
        <taxon>Sordariomycetes</taxon>
        <taxon>Xylariomycetidae</taxon>
        <taxon>Xylariales</taxon>
        <taxon>Microdochiaceae</taxon>
        <taxon>Microdochium</taxon>
    </lineage>
</organism>
<feature type="region of interest" description="Disordered" evidence="6">
    <location>
        <begin position="1"/>
        <end position="32"/>
    </location>
</feature>
<dbReference type="GO" id="GO:0031418">
    <property type="term" value="F:L-ascorbic acid binding"/>
    <property type="evidence" value="ECO:0007669"/>
    <property type="project" value="InterPro"/>
</dbReference>
<proteinExistence type="predicted"/>
<protein>
    <recommendedName>
        <fullName evidence="7">Prolyl 4-hydroxylase alpha subunit domain-containing protein</fullName>
    </recommendedName>
</protein>
<dbReference type="InterPro" id="IPR044862">
    <property type="entry name" value="Pro_4_hyd_alph_FE2OG_OXY"/>
</dbReference>
<dbReference type="EMBL" id="JAGTJQ010000002">
    <property type="protein sequence ID" value="KAH7037126.1"/>
    <property type="molecule type" value="Genomic_DNA"/>
</dbReference>
<dbReference type="SMART" id="SM00702">
    <property type="entry name" value="P4Hc"/>
    <property type="match status" value="1"/>
</dbReference>
<keyword evidence="9" id="KW-1185">Reference proteome</keyword>
<dbReference type="GO" id="GO:0005783">
    <property type="term" value="C:endoplasmic reticulum"/>
    <property type="evidence" value="ECO:0007669"/>
    <property type="project" value="TreeGrafter"/>
</dbReference>
<comment type="cofactor">
    <cofactor evidence="1">
        <name>L-ascorbate</name>
        <dbReference type="ChEBI" id="CHEBI:38290"/>
    </cofactor>
</comment>
<keyword evidence="2" id="KW-0479">Metal-binding</keyword>
<dbReference type="GO" id="GO:0005506">
    <property type="term" value="F:iron ion binding"/>
    <property type="evidence" value="ECO:0007669"/>
    <property type="project" value="InterPro"/>
</dbReference>
<feature type="domain" description="Prolyl 4-hydroxylase alpha subunit" evidence="7">
    <location>
        <begin position="55"/>
        <end position="246"/>
    </location>
</feature>
<dbReference type="OrthoDB" id="69177at2759"/>
<dbReference type="Pfam" id="PF13640">
    <property type="entry name" value="2OG-FeII_Oxy_3"/>
    <property type="match status" value="1"/>
</dbReference>
<dbReference type="PANTHER" id="PTHR10869:SF236">
    <property type="entry name" value="PROLYL 4-HYDROXYLASE ALPHA SUBUNIT DOMAIN-CONTAINING PROTEIN"/>
    <property type="match status" value="1"/>
</dbReference>
<dbReference type="InterPro" id="IPR006620">
    <property type="entry name" value="Pro_4_hyd_alph"/>
</dbReference>
<dbReference type="Gene3D" id="2.60.120.620">
    <property type="entry name" value="q2cbj1_9rhob like domain"/>
    <property type="match status" value="1"/>
</dbReference>